<evidence type="ECO:0000313" key="3">
    <source>
        <dbReference type="Proteomes" id="UP000317093"/>
    </source>
</evidence>
<organism evidence="2 3">
    <name type="scientific">Kolteria novifilia</name>
    <dbReference type="NCBI Taxonomy" id="2527975"/>
    <lineage>
        <taxon>Bacteria</taxon>
        <taxon>Pseudomonadati</taxon>
        <taxon>Planctomycetota</taxon>
        <taxon>Planctomycetia</taxon>
        <taxon>Kolteriales</taxon>
        <taxon>Kolteriaceae</taxon>
        <taxon>Kolteria</taxon>
    </lineage>
</organism>
<keyword evidence="3" id="KW-1185">Reference proteome</keyword>
<dbReference type="Pfam" id="PF20371">
    <property type="entry name" value="DUF6666"/>
    <property type="match status" value="1"/>
</dbReference>
<sequence>MMVALGPQARAQRSVHRSNQGASITEFEPIPVEELPGPPSFSPSGERYEATEAVDVVPDPVQSGPLGNSFPPQKIPDRNPVPHILPHSDQNPYRPPTPPSDAILTYPPAPGSPRVSLLPEDYVESDPNVVYQTNPEVLSTQMPSPRDGLTGNRTIALNPFPNLYQESGPLGVDQLPWYEKPAPETPVLLLTNMEFQTLMGFHRNATPNGVDSVFGWYNSMQVGFPVLREYKIGGQLGVVAEPTTFPSVLLGLTAGLFHRSVWPHESWSERRFWKRLSYGAVYDGLYDSEHRVFFGQVRSQVSFATSPSAELGLWFTTPVNTAHSPQNVGSFLPLRFETDRGYFFFYRHVYPISLDHTIFIGGTTDPPNFAYGTYLSYRISAQTNIVFSALGPTHGQAPWEIYGGLQFYLWPVPNYPELSGNPNNIYRPFLRVLDHVQFLINKTPIGQ</sequence>
<dbReference type="Proteomes" id="UP000317093">
    <property type="component" value="Chromosome"/>
</dbReference>
<gene>
    <name evidence="2" type="ORF">Pan216_57180</name>
</gene>
<dbReference type="InterPro" id="IPR046607">
    <property type="entry name" value="DUF6666"/>
</dbReference>
<name>A0A518BCX1_9BACT</name>
<dbReference type="KEGG" id="knv:Pan216_57180"/>
<evidence type="ECO:0000256" key="1">
    <source>
        <dbReference type="SAM" id="MobiDB-lite"/>
    </source>
</evidence>
<protein>
    <submittedName>
        <fullName evidence="2">Uncharacterized protein</fullName>
    </submittedName>
</protein>
<evidence type="ECO:0000313" key="2">
    <source>
        <dbReference type="EMBL" id="QDU64825.1"/>
    </source>
</evidence>
<reference evidence="2 3" key="1">
    <citation type="submission" date="2019-02" db="EMBL/GenBank/DDBJ databases">
        <title>Deep-cultivation of Planctomycetes and their phenomic and genomic characterization uncovers novel biology.</title>
        <authorList>
            <person name="Wiegand S."/>
            <person name="Jogler M."/>
            <person name="Boedeker C."/>
            <person name="Pinto D."/>
            <person name="Vollmers J."/>
            <person name="Rivas-Marin E."/>
            <person name="Kohn T."/>
            <person name="Peeters S.H."/>
            <person name="Heuer A."/>
            <person name="Rast P."/>
            <person name="Oberbeckmann S."/>
            <person name="Bunk B."/>
            <person name="Jeske O."/>
            <person name="Meyerdierks A."/>
            <person name="Storesund J.E."/>
            <person name="Kallscheuer N."/>
            <person name="Luecker S."/>
            <person name="Lage O.M."/>
            <person name="Pohl T."/>
            <person name="Merkel B.J."/>
            <person name="Hornburger P."/>
            <person name="Mueller R.-W."/>
            <person name="Bruemmer F."/>
            <person name="Labrenz M."/>
            <person name="Spormann A.M."/>
            <person name="Op den Camp H."/>
            <person name="Overmann J."/>
            <person name="Amann R."/>
            <person name="Jetten M.S.M."/>
            <person name="Mascher T."/>
            <person name="Medema M.H."/>
            <person name="Devos D.P."/>
            <person name="Kaster A.-K."/>
            <person name="Ovreas L."/>
            <person name="Rohde M."/>
            <person name="Galperin M.Y."/>
            <person name="Jogler C."/>
        </authorList>
    </citation>
    <scope>NUCLEOTIDE SEQUENCE [LARGE SCALE GENOMIC DNA]</scope>
    <source>
        <strain evidence="2 3">Pan216</strain>
    </source>
</reference>
<dbReference type="RefSeq" id="WP_145263292.1">
    <property type="nucleotide sequence ID" value="NZ_CP036279.1"/>
</dbReference>
<accession>A0A518BCX1</accession>
<proteinExistence type="predicted"/>
<dbReference type="EMBL" id="CP036279">
    <property type="protein sequence ID" value="QDU64825.1"/>
    <property type="molecule type" value="Genomic_DNA"/>
</dbReference>
<dbReference type="AlphaFoldDB" id="A0A518BCX1"/>
<feature type="region of interest" description="Disordered" evidence="1">
    <location>
        <begin position="1"/>
        <end position="96"/>
    </location>
</feature>